<gene>
    <name evidence="1" type="ORF">A0H81_11794</name>
</gene>
<dbReference type="Proteomes" id="UP000092993">
    <property type="component" value="Unassembled WGS sequence"/>
</dbReference>
<evidence type="ECO:0000313" key="2">
    <source>
        <dbReference type="Proteomes" id="UP000092993"/>
    </source>
</evidence>
<dbReference type="EMBL" id="LUGG01000022">
    <property type="protein sequence ID" value="OBZ68160.1"/>
    <property type="molecule type" value="Genomic_DNA"/>
</dbReference>
<name>A0A1C7LU47_GRIFR</name>
<sequence>MAVRTPGEKMIPFPLKHAPASPYDLPLKSFRIVKTLKEQRLIYDLQLVCREWRQIALDVLYEIIHLSSTQIERDRSGRFRTESLLRTLQDSKDADMSYQVGYGRWVKQLTLDIHHCPIHPVKRIISLCPNLETLIMRKGRDWSRKQIDTNLREVLPKCRSLRRFEWLGVSCTRADSTAMSAGLGTLLQTCTSLRALTINCVNTEPRNPVPLHMPNLLELNLMDAHRETLVALAKWTLPSLTHLSIECCRNLFKAELKAIAQHFGSHLLFLSLRSNCHLHHGELAFMDYIMDEYVRACPRLQILVLPSEKSLRIVPSTQRSLTITHIILEPYYTWDQLAHVMRRILAYDLPALRCIWVLNGWDLRQPNSSRFEHACRARQIRVEDENGVDLLEIWR</sequence>
<dbReference type="AlphaFoldDB" id="A0A1C7LU47"/>
<evidence type="ECO:0008006" key="3">
    <source>
        <dbReference type="Google" id="ProtNLM"/>
    </source>
</evidence>
<dbReference type="SUPFAM" id="SSF52047">
    <property type="entry name" value="RNI-like"/>
    <property type="match status" value="1"/>
</dbReference>
<evidence type="ECO:0000313" key="1">
    <source>
        <dbReference type="EMBL" id="OBZ68160.1"/>
    </source>
</evidence>
<keyword evidence="2" id="KW-1185">Reference proteome</keyword>
<comment type="caution">
    <text evidence="1">The sequence shown here is derived from an EMBL/GenBank/DDBJ whole genome shotgun (WGS) entry which is preliminary data.</text>
</comment>
<accession>A0A1C7LU47</accession>
<reference evidence="1 2" key="1">
    <citation type="submission" date="2016-03" db="EMBL/GenBank/DDBJ databases">
        <title>Whole genome sequencing of Grifola frondosa 9006-11.</title>
        <authorList>
            <person name="Min B."/>
            <person name="Park H."/>
            <person name="Kim J.-G."/>
            <person name="Cho H."/>
            <person name="Oh Y.-L."/>
            <person name="Kong W.-S."/>
            <person name="Choi I.-G."/>
        </authorList>
    </citation>
    <scope>NUCLEOTIDE SEQUENCE [LARGE SCALE GENOMIC DNA]</scope>
    <source>
        <strain evidence="1 2">9006-11</strain>
    </source>
</reference>
<dbReference type="InterPro" id="IPR032675">
    <property type="entry name" value="LRR_dom_sf"/>
</dbReference>
<proteinExistence type="predicted"/>
<dbReference type="OrthoDB" id="3238622at2759"/>
<protein>
    <recommendedName>
        <fullName evidence="3">F-box domain-containing protein</fullName>
    </recommendedName>
</protein>
<dbReference type="Gene3D" id="3.80.10.10">
    <property type="entry name" value="Ribonuclease Inhibitor"/>
    <property type="match status" value="1"/>
</dbReference>
<organism evidence="1 2">
    <name type="scientific">Grifola frondosa</name>
    <name type="common">Maitake</name>
    <name type="synonym">Polyporus frondosus</name>
    <dbReference type="NCBI Taxonomy" id="5627"/>
    <lineage>
        <taxon>Eukaryota</taxon>
        <taxon>Fungi</taxon>
        <taxon>Dikarya</taxon>
        <taxon>Basidiomycota</taxon>
        <taxon>Agaricomycotina</taxon>
        <taxon>Agaricomycetes</taxon>
        <taxon>Polyporales</taxon>
        <taxon>Grifolaceae</taxon>
        <taxon>Grifola</taxon>
    </lineage>
</organism>